<organism evidence="1">
    <name type="scientific">Salmonella phage PMBT20</name>
    <dbReference type="NCBI Taxonomy" id="3229744"/>
    <lineage>
        <taxon>Viruses</taxon>
        <taxon>Duplodnaviria</taxon>
        <taxon>Heunggongvirae</taxon>
        <taxon>Uroviricota</taxon>
        <taxon>Caudoviricetes</taxon>
    </lineage>
</organism>
<protein>
    <submittedName>
        <fullName evidence="1">Uncharacterized protein</fullName>
    </submittedName>
</protein>
<evidence type="ECO:0000313" key="1">
    <source>
        <dbReference type="EMBL" id="XDJ00448.1"/>
    </source>
</evidence>
<name>A0AB39C2W1_9CAUD</name>
<accession>A0AB39C2W1</accession>
<dbReference type="EMBL" id="PP926507">
    <property type="protein sequence ID" value="XDJ00448.1"/>
    <property type="molecule type" value="Genomic_DNA"/>
</dbReference>
<sequence length="53" mass="5870">MVLANFSSPAPNNTSGQYTRKVYQFSYELLRISTECRTISRSSNTTVALGNGH</sequence>
<proteinExistence type="predicted"/>
<reference evidence="1" key="1">
    <citation type="submission" date="2024-06" db="EMBL/GenBank/DDBJ databases">
        <title>This phage originates from the Bacteriophage catalogue of the Bacteriophage Competence Centre, Department of Microbiology und Biotechnology, Max Rubner-Institut, Kiel, Germany.</title>
        <authorList>
            <person name="Sprotte S."/>
            <person name="Brinks E."/>
            <person name="Hille F."/>
        </authorList>
    </citation>
    <scope>NUCLEOTIDE SEQUENCE</scope>
</reference>